<dbReference type="SUPFAM" id="SSF55961">
    <property type="entry name" value="Bet v1-like"/>
    <property type="match status" value="1"/>
</dbReference>
<proteinExistence type="predicted"/>
<dbReference type="InterPro" id="IPR014488">
    <property type="entry name" value="UCP017371"/>
</dbReference>
<name>A0A7I9V8W0_9ACTN</name>
<dbReference type="InterPro" id="IPR023393">
    <property type="entry name" value="START-like_dom_sf"/>
</dbReference>
<dbReference type="InterPro" id="IPR019587">
    <property type="entry name" value="Polyketide_cyclase/dehydratase"/>
</dbReference>
<sequence length="145" mass="15195">MGQVTATATVQIAAPADTVLSALADYASVRSAILPANYREYRVVEGGTGAGTVVGWVLQATEKRSRDVLADVAVAGDTITETDRNSTMVTTYRVTAAGAGAQVETTTSWKGAGGIGGFFERTFAPKGLNRIQNELLGNLKTRLEN</sequence>
<dbReference type="RefSeq" id="WP_161895309.1">
    <property type="nucleotide sequence ID" value="NZ_BJOV01000003.1"/>
</dbReference>
<comment type="caution">
    <text evidence="1">The sequence shown here is derived from an EMBL/GenBank/DDBJ whole genome shotgun (WGS) entry which is preliminary data.</text>
</comment>
<dbReference type="PIRSF" id="PIRSF017371">
    <property type="entry name" value="UCP017371"/>
    <property type="match status" value="1"/>
</dbReference>
<dbReference type="Gene3D" id="3.30.530.20">
    <property type="match status" value="1"/>
</dbReference>
<evidence type="ECO:0008006" key="3">
    <source>
        <dbReference type="Google" id="ProtNLM"/>
    </source>
</evidence>
<gene>
    <name evidence="1" type="ORF">nbrc107696_19760</name>
</gene>
<dbReference type="Proteomes" id="UP000444960">
    <property type="component" value="Unassembled WGS sequence"/>
</dbReference>
<evidence type="ECO:0000313" key="1">
    <source>
        <dbReference type="EMBL" id="GEE01530.1"/>
    </source>
</evidence>
<evidence type="ECO:0000313" key="2">
    <source>
        <dbReference type="Proteomes" id="UP000444960"/>
    </source>
</evidence>
<keyword evidence="2" id="KW-1185">Reference proteome</keyword>
<organism evidence="1 2">
    <name type="scientific">Gordonia spumicola</name>
    <dbReference type="NCBI Taxonomy" id="589161"/>
    <lineage>
        <taxon>Bacteria</taxon>
        <taxon>Bacillati</taxon>
        <taxon>Actinomycetota</taxon>
        <taxon>Actinomycetes</taxon>
        <taxon>Mycobacteriales</taxon>
        <taxon>Gordoniaceae</taxon>
        <taxon>Gordonia</taxon>
    </lineage>
</organism>
<dbReference type="EMBL" id="BJOV01000003">
    <property type="protein sequence ID" value="GEE01530.1"/>
    <property type="molecule type" value="Genomic_DNA"/>
</dbReference>
<reference evidence="2" key="1">
    <citation type="submission" date="2019-06" db="EMBL/GenBank/DDBJ databases">
        <title>Gordonia isolated from sludge of a wastewater treatment plant.</title>
        <authorList>
            <person name="Tamura T."/>
            <person name="Aoyama K."/>
            <person name="Kang Y."/>
            <person name="Saito S."/>
            <person name="Akiyama N."/>
            <person name="Yazawa K."/>
            <person name="Gonoi T."/>
            <person name="Mikami Y."/>
        </authorList>
    </citation>
    <scope>NUCLEOTIDE SEQUENCE [LARGE SCALE GENOMIC DNA]</scope>
    <source>
        <strain evidence="2">NBRC 107696</strain>
    </source>
</reference>
<protein>
    <recommendedName>
        <fullName evidence="3">Polyketide cyclase</fullName>
    </recommendedName>
</protein>
<dbReference type="OrthoDB" id="288089at2"/>
<dbReference type="Pfam" id="PF10604">
    <property type="entry name" value="Polyketide_cyc2"/>
    <property type="match status" value="1"/>
</dbReference>
<accession>A0A7I9V8W0</accession>
<dbReference type="AlphaFoldDB" id="A0A7I9V8W0"/>